<feature type="transmembrane region" description="Helical" evidence="1">
    <location>
        <begin position="188"/>
        <end position="211"/>
    </location>
</feature>
<feature type="transmembrane region" description="Helical" evidence="1">
    <location>
        <begin position="143"/>
        <end position="168"/>
    </location>
</feature>
<protein>
    <submittedName>
        <fullName evidence="2">Serpentine receptor class gamma</fullName>
    </submittedName>
</protein>
<dbReference type="EMBL" id="JABEBT010000072">
    <property type="protein sequence ID" value="KAF7633650.1"/>
    <property type="molecule type" value="Genomic_DNA"/>
</dbReference>
<dbReference type="PANTHER" id="PTHR31552">
    <property type="entry name" value="SERPENTINE RECEPTOR CLASS GAMMA"/>
    <property type="match status" value="1"/>
</dbReference>
<feature type="transmembrane region" description="Helical" evidence="1">
    <location>
        <begin position="97"/>
        <end position="122"/>
    </location>
</feature>
<comment type="caution">
    <text evidence="2">The sequence shown here is derived from an EMBL/GenBank/DDBJ whole genome shotgun (WGS) entry which is preliminary data.</text>
</comment>
<evidence type="ECO:0000256" key="1">
    <source>
        <dbReference type="SAM" id="Phobius"/>
    </source>
</evidence>
<name>A0A8S9ZK25_9BILA</name>
<keyword evidence="1" id="KW-0812">Transmembrane</keyword>
<dbReference type="Proteomes" id="UP000605970">
    <property type="component" value="Unassembled WGS sequence"/>
</dbReference>
<feature type="transmembrane region" description="Helical" evidence="1">
    <location>
        <begin position="6"/>
        <end position="29"/>
    </location>
</feature>
<keyword evidence="1" id="KW-1133">Transmembrane helix</keyword>
<gene>
    <name evidence="2" type="ORF">Mgra_00006959</name>
</gene>
<dbReference type="InterPro" id="IPR019426">
    <property type="entry name" value="7TM_GPCR_serpentine_rcpt_Srv"/>
</dbReference>
<dbReference type="OrthoDB" id="5864862at2759"/>
<keyword evidence="2" id="KW-0675">Receptor</keyword>
<reference evidence="2" key="1">
    <citation type="journal article" date="2020" name="Ecol. Evol.">
        <title>Genome structure and content of the rice root-knot nematode (Meloidogyne graminicola).</title>
        <authorList>
            <person name="Phan N.T."/>
            <person name="Danchin E.G.J."/>
            <person name="Klopp C."/>
            <person name="Perfus-Barbeoch L."/>
            <person name="Kozlowski D.K."/>
            <person name="Koutsovoulos G.D."/>
            <person name="Lopez-Roques C."/>
            <person name="Bouchez O."/>
            <person name="Zahm M."/>
            <person name="Besnard G."/>
            <person name="Bellafiore S."/>
        </authorList>
    </citation>
    <scope>NUCLEOTIDE SEQUENCE</scope>
    <source>
        <strain evidence="2">VN-18</strain>
    </source>
</reference>
<dbReference type="AlphaFoldDB" id="A0A8S9ZK25"/>
<dbReference type="PANTHER" id="PTHR31552:SF8">
    <property type="entry name" value="SERPENTINE RECEPTOR CLASS GAMMA"/>
    <property type="match status" value="1"/>
</dbReference>
<evidence type="ECO:0000313" key="2">
    <source>
        <dbReference type="EMBL" id="KAF7633650.1"/>
    </source>
</evidence>
<keyword evidence="3" id="KW-1185">Reference proteome</keyword>
<dbReference type="Gene3D" id="1.20.1070.10">
    <property type="entry name" value="Rhodopsin 7-helix transmembrane proteins"/>
    <property type="match status" value="1"/>
</dbReference>
<evidence type="ECO:0000313" key="3">
    <source>
        <dbReference type="Proteomes" id="UP000605970"/>
    </source>
</evidence>
<keyword evidence="1" id="KW-0472">Membrane</keyword>
<proteinExistence type="predicted"/>
<dbReference type="Pfam" id="PF10323">
    <property type="entry name" value="7TM_GPCR_Srv"/>
    <property type="match status" value="1"/>
</dbReference>
<dbReference type="SUPFAM" id="SSF81321">
    <property type="entry name" value="Family A G protein-coupled receptor-like"/>
    <property type="match status" value="1"/>
</dbReference>
<organism evidence="2 3">
    <name type="scientific">Meloidogyne graminicola</name>
    <dbReference type="NCBI Taxonomy" id="189291"/>
    <lineage>
        <taxon>Eukaryota</taxon>
        <taxon>Metazoa</taxon>
        <taxon>Ecdysozoa</taxon>
        <taxon>Nematoda</taxon>
        <taxon>Chromadorea</taxon>
        <taxon>Rhabditida</taxon>
        <taxon>Tylenchina</taxon>
        <taxon>Tylenchomorpha</taxon>
        <taxon>Tylenchoidea</taxon>
        <taxon>Meloidogynidae</taxon>
        <taxon>Meloidogyninae</taxon>
        <taxon>Meloidogyne</taxon>
    </lineage>
</organism>
<feature type="transmembrane region" description="Helical" evidence="1">
    <location>
        <begin position="50"/>
        <end position="77"/>
    </location>
</feature>
<accession>A0A8S9ZK25</accession>
<sequence>MPKICLALCYFIAVHFFYVEGIATAMLLLNRLSALVWPLKYEIIWKKLKYWPIIFVFIFPLFLSYHILFLDIIVWVHDDNATFTLFTQMKDGDANDPLMTAIFSLFFTIFCLFINIACLFAYKKTKIVNSQALNSKQKMETKFTIYSILTFIGQLLYSIYMIILYISVFQLQNFGIDIDFIELIFLTVFNQFAWVNDLCTIAVPSFLLLWASEKMNTHIYLIIQKILCLPKINNNNNVIMVIPKQTITKSTIQQQQRNK</sequence>